<dbReference type="GO" id="GO:0046047">
    <property type="term" value="P:TTP catabolic process"/>
    <property type="evidence" value="ECO:0007669"/>
    <property type="project" value="TreeGrafter"/>
</dbReference>
<dbReference type="Gene3D" id="1.10.287.1080">
    <property type="entry name" value="MazG-like"/>
    <property type="match status" value="2"/>
</dbReference>
<dbReference type="RefSeq" id="WP_245914027.1">
    <property type="nucleotide sequence ID" value="NZ_FOMX01000002.1"/>
</dbReference>
<accession>A0A1I1SWW5</accession>
<dbReference type="GO" id="GO:0032259">
    <property type="term" value="P:methylation"/>
    <property type="evidence" value="ECO:0007669"/>
    <property type="project" value="UniProtKB-KW"/>
</dbReference>
<feature type="compositionally biased region" description="Basic and acidic residues" evidence="1">
    <location>
        <begin position="1"/>
        <end position="12"/>
    </location>
</feature>
<evidence type="ECO:0000259" key="2">
    <source>
        <dbReference type="Pfam" id="PF03819"/>
    </source>
</evidence>
<dbReference type="PANTHER" id="PTHR30522">
    <property type="entry name" value="NUCLEOSIDE TRIPHOSPHATE PYROPHOSPHOHYDROLASE"/>
    <property type="match status" value="1"/>
</dbReference>
<dbReference type="InterPro" id="IPR011551">
    <property type="entry name" value="NTP_PyrPHydrolase_MazG"/>
</dbReference>
<feature type="region of interest" description="Disordered" evidence="1">
    <location>
        <begin position="1"/>
        <end position="26"/>
    </location>
</feature>
<dbReference type="InterPro" id="IPR048015">
    <property type="entry name" value="NTP-PPase_MazG-like_N"/>
</dbReference>
<dbReference type="GO" id="GO:0046076">
    <property type="term" value="P:dTTP catabolic process"/>
    <property type="evidence" value="ECO:0007669"/>
    <property type="project" value="TreeGrafter"/>
</dbReference>
<dbReference type="NCBIfam" id="NF007113">
    <property type="entry name" value="PRK09562.1"/>
    <property type="match status" value="1"/>
</dbReference>
<reference evidence="4" key="1">
    <citation type="submission" date="2016-10" db="EMBL/GenBank/DDBJ databases">
        <authorList>
            <person name="Varghese N."/>
            <person name="Submissions S."/>
        </authorList>
    </citation>
    <scope>NUCLEOTIDE SEQUENCE [LARGE SCALE GENOMIC DNA]</scope>
    <source>
        <strain evidence="4">ATCC 25963</strain>
    </source>
</reference>
<dbReference type="GO" id="GO:0006203">
    <property type="term" value="P:dGTP catabolic process"/>
    <property type="evidence" value="ECO:0007669"/>
    <property type="project" value="TreeGrafter"/>
</dbReference>
<feature type="domain" description="NTP pyrophosphohydrolase MazG-like" evidence="2">
    <location>
        <begin position="58"/>
        <end position="129"/>
    </location>
</feature>
<dbReference type="Pfam" id="PF03819">
    <property type="entry name" value="MazG"/>
    <property type="match status" value="2"/>
</dbReference>
<protein>
    <submittedName>
        <fullName evidence="3">Tetrapyrrole methylase family protein / MazG family protein</fullName>
    </submittedName>
</protein>
<gene>
    <name evidence="3" type="ORF">SAMN02745121_00340</name>
</gene>
<dbReference type="NCBIfam" id="TIGR00444">
    <property type="entry name" value="mazG"/>
    <property type="match status" value="1"/>
</dbReference>
<dbReference type="GO" id="GO:0046061">
    <property type="term" value="P:dATP catabolic process"/>
    <property type="evidence" value="ECO:0007669"/>
    <property type="project" value="TreeGrafter"/>
</dbReference>
<dbReference type="GO" id="GO:0008168">
    <property type="term" value="F:methyltransferase activity"/>
    <property type="evidence" value="ECO:0007669"/>
    <property type="project" value="UniProtKB-KW"/>
</dbReference>
<proteinExistence type="predicted"/>
<dbReference type="Proteomes" id="UP000199400">
    <property type="component" value="Unassembled WGS sequence"/>
</dbReference>
<dbReference type="CDD" id="cd11529">
    <property type="entry name" value="NTP-PPase_MazG_Cterm"/>
    <property type="match status" value="1"/>
</dbReference>
<keyword evidence="3" id="KW-0489">Methyltransferase</keyword>
<keyword evidence="4" id="KW-1185">Reference proteome</keyword>
<keyword evidence="3" id="KW-0808">Transferase</keyword>
<dbReference type="GO" id="GO:0047429">
    <property type="term" value="F:nucleoside triphosphate diphosphatase activity"/>
    <property type="evidence" value="ECO:0007669"/>
    <property type="project" value="InterPro"/>
</dbReference>
<evidence type="ECO:0000313" key="3">
    <source>
        <dbReference type="EMBL" id="SFD50964.1"/>
    </source>
</evidence>
<sequence>MKLPRDPSEAKPDSPAGAAEPAGPDHRALGLRDGLDGLRDLMDRLLADPGGCPWDRAQTLDTLRPYLIEEAYEVLDALADPQAHRRELGDLLFQIVFQSALREREGAFDLDDVVTAIRDKMIRRHPHVFAPAAEDAPRDADDVARQWAQLKRAENMSEGAARGPARPLAGVPRSLPALQRAWRLQDKAAAVGFDWPTIQGPVDKIREEWEELERARAEGDPKAIEEEFGDLLFVLVRYGQKLGVAAEDALRATCAKFEARFAYVMERCHAAGIEPEAAGLERLDGWWNEAKARARAGGPESDVPKDG</sequence>
<dbReference type="AlphaFoldDB" id="A0A1I1SWW5"/>
<feature type="domain" description="NTP pyrophosphohydrolase MazG-like" evidence="2">
    <location>
        <begin position="204"/>
        <end position="261"/>
    </location>
</feature>
<dbReference type="PANTHER" id="PTHR30522:SF0">
    <property type="entry name" value="NUCLEOSIDE TRIPHOSPHATE PYROPHOSPHOHYDROLASE"/>
    <property type="match status" value="1"/>
</dbReference>
<evidence type="ECO:0000256" key="1">
    <source>
        <dbReference type="SAM" id="MobiDB-lite"/>
    </source>
</evidence>
<dbReference type="InterPro" id="IPR004518">
    <property type="entry name" value="MazG-like_dom"/>
</dbReference>
<organism evidence="3 4">
    <name type="scientific">Nannocystis exedens</name>
    <dbReference type="NCBI Taxonomy" id="54"/>
    <lineage>
        <taxon>Bacteria</taxon>
        <taxon>Pseudomonadati</taxon>
        <taxon>Myxococcota</taxon>
        <taxon>Polyangia</taxon>
        <taxon>Nannocystales</taxon>
        <taxon>Nannocystaceae</taxon>
        <taxon>Nannocystis</taxon>
    </lineage>
</organism>
<dbReference type="InterPro" id="IPR048011">
    <property type="entry name" value="NTP-PPase_MazG-like_C"/>
</dbReference>
<dbReference type="CDD" id="cd11528">
    <property type="entry name" value="NTP-PPase_MazG_Nterm"/>
    <property type="match status" value="1"/>
</dbReference>
<dbReference type="GO" id="GO:0046081">
    <property type="term" value="P:dUTP catabolic process"/>
    <property type="evidence" value="ECO:0007669"/>
    <property type="project" value="TreeGrafter"/>
</dbReference>
<evidence type="ECO:0000313" key="4">
    <source>
        <dbReference type="Proteomes" id="UP000199400"/>
    </source>
</evidence>
<dbReference type="EMBL" id="FOMX01000002">
    <property type="protein sequence ID" value="SFD50964.1"/>
    <property type="molecule type" value="Genomic_DNA"/>
</dbReference>
<dbReference type="GO" id="GO:0046052">
    <property type="term" value="P:UTP catabolic process"/>
    <property type="evidence" value="ECO:0007669"/>
    <property type="project" value="TreeGrafter"/>
</dbReference>
<dbReference type="STRING" id="54.SAMN02745121_00340"/>
<name>A0A1I1SWW5_9BACT</name>
<dbReference type="SUPFAM" id="SSF101386">
    <property type="entry name" value="all-alpha NTP pyrophosphatases"/>
    <property type="match status" value="2"/>
</dbReference>